<feature type="transmembrane region" description="Helical" evidence="2">
    <location>
        <begin position="175"/>
        <end position="201"/>
    </location>
</feature>
<feature type="region of interest" description="Disordered" evidence="1">
    <location>
        <begin position="229"/>
        <end position="285"/>
    </location>
</feature>
<accession>A0AAD7XAI5</accession>
<keyword evidence="4" id="KW-1185">Reference proteome</keyword>
<reference evidence="3" key="1">
    <citation type="submission" date="2022-11" db="EMBL/GenBank/DDBJ databases">
        <title>Genome Sequence of Cubamyces cubensis.</title>
        <authorList>
            <person name="Buettner E."/>
        </authorList>
    </citation>
    <scope>NUCLEOTIDE SEQUENCE</scope>
    <source>
        <strain evidence="3">MPL-01</strain>
    </source>
</reference>
<evidence type="ECO:0000256" key="1">
    <source>
        <dbReference type="SAM" id="MobiDB-lite"/>
    </source>
</evidence>
<name>A0AAD7XAI5_9APHY</name>
<feature type="region of interest" description="Disordered" evidence="1">
    <location>
        <begin position="40"/>
        <end position="107"/>
    </location>
</feature>
<dbReference type="EMBL" id="JAPEVG010000133">
    <property type="protein sequence ID" value="KAJ8481579.1"/>
    <property type="molecule type" value="Genomic_DNA"/>
</dbReference>
<feature type="compositionally biased region" description="Polar residues" evidence="1">
    <location>
        <begin position="149"/>
        <end position="164"/>
    </location>
</feature>
<protein>
    <submittedName>
        <fullName evidence="3">Uncharacterized protein</fullName>
    </submittedName>
</protein>
<evidence type="ECO:0000313" key="4">
    <source>
        <dbReference type="Proteomes" id="UP001215151"/>
    </source>
</evidence>
<feature type="compositionally biased region" description="Pro residues" evidence="1">
    <location>
        <begin position="238"/>
        <end position="247"/>
    </location>
</feature>
<feature type="region of interest" description="Disordered" evidence="1">
    <location>
        <begin position="119"/>
        <end position="164"/>
    </location>
</feature>
<evidence type="ECO:0000256" key="2">
    <source>
        <dbReference type="SAM" id="Phobius"/>
    </source>
</evidence>
<dbReference type="Proteomes" id="UP001215151">
    <property type="component" value="Unassembled WGS sequence"/>
</dbReference>
<keyword evidence="2" id="KW-0472">Membrane</keyword>
<proteinExistence type="predicted"/>
<organism evidence="3 4">
    <name type="scientific">Trametes cubensis</name>
    <dbReference type="NCBI Taxonomy" id="1111947"/>
    <lineage>
        <taxon>Eukaryota</taxon>
        <taxon>Fungi</taxon>
        <taxon>Dikarya</taxon>
        <taxon>Basidiomycota</taxon>
        <taxon>Agaricomycotina</taxon>
        <taxon>Agaricomycetes</taxon>
        <taxon>Polyporales</taxon>
        <taxon>Polyporaceae</taxon>
        <taxon>Trametes</taxon>
    </lineage>
</organism>
<feature type="compositionally biased region" description="Polar residues" evidence="1">
    <location>
        <begin position="70"/>
        <end position="95"/>
    </location>
</feature>
<feature type="compositionally biased region" description="Low complexity" evidence="1">
    <location>
        <begin position="48"/>
        <end position="69"/>
    </location>
</feature>
<comment type="caution">
    <text evidence="3">The sequence shown here is derived from an EMBL/GenBank/DDBJ whole genome shotgun (WGS) entry which is preliminary data.</text>
</comment>
<keyword evidence="2" id="KW-0812">Transmembrane</keyword>
<evidence type="ECO:0000313" key="3">
    <source>
        <dbReference type="EMBL" id="KAJ8481579.1"/>
    </source>
</evidence>
<gene>
    <name evidence="3" type="ORF">ONZ51_g5894</name>
</gene>
<keyword evidence="2" id="KW-1133">Transmembrane helix</keyword>
<sequence>MVCQDTLVREYPQNLIPSSVVIPAWAYLDLTHDDKFDVASAEEEVTQASSSNADPPASTSPSTSGTTVARSTTLGSHTTNRSQLPTSTASQSGQGSEPGLGSSASANGLSISATVSKTGIPTTSQSQASSVTNSSEASGGVPAPMPSPTAASGETSNIQTGTHASATGEPAVVSIAVIVGPVVGGVTALALAVCGVVTVIVCSRKGRHRQIGSETVDDSTATFQELRDPASASVQQPLPEPPAPQIPRSPQDSERPAALPPRVPEIMMNLYDPDDPATYPPPLSVIHGRPITHRVTQGWDVPPDDSP</sequence>
<feature type="compositionally biased region" description="Low complexity" evidence="1">
    <location>
        <begin position="122"/>
        <end position="138"/>
    </location>
</feature>
<dbReference type="AlphaFoldDB" id="A0AAD7XAI5"/>